<feature type="domain" description="C2H2-type" evidence="12">
    <location>
        <begin position="756"/>
        <end position="783"/>
    </location>
</feature>
<proteinExistence type="inferred from homology"/>
<feature type="region of interest" description="Disordered" evidence="11">
    <location>
        <begin position="174"/>
        <end position="222"/>
    </location>
</feature>
<dbReference type="EMBL" id="JBAMIC010000014">
    <property type="protein sequence ID" value="KAK7096071.1"/>
    <property type="molecule type" value="Genomic_DNA"/>
</dbReference>
<keyword evidence="3" id="KW-0479">Metal-binding</keyword>
<dbReference type="AlphaFoldDB" id="A0AAN9AYY5"/>
<feature type="domain" description="C2H2-type" evidence="12">
    <location>
        <begin position="453"/>
        <end position="481"/>
    </location>
</feature>
<dbReference type="FunFam" id="3.30.160.60:FF:002343">
    <property type="entry name" value="Zinc finger protein 33A"/>
    <property type="match status" value="1"/>
</dbReference>
<dbReference type="Gene3D" id="3.30.160.60">
    <property type="entry name" value="Classic Zinc Finger"/>
    <property type="match status" value="12"/>
</dbReference>
<feature type="region of interest" description="Disordered" evidence="11">
    <location>
        <begin position="261"/>
        <end position="286"/>
    </location>
</feature>
<dbReference type="Pfam" id="PF00096">
    <property type="entry name" value="zf-C2H2"/>
    <property type="match status" value="9"/>
</dbReference>
<feature type="region of interest" description="Disordered" evidence="11">
    <location>
        <begin position="360"/>
        <end position="400"/>
    </location>
</feature>
<feature type="domain" description="C2H2-type" evidence="12">
    <location>
        <begin position="483"/>
        <end position="510"/>
    </location>
</feature>
<comment type="subcellular location">
    <subcellularLocation>
        <location evidence="1">Nucleus</location>
    </subcellularLocation>
</comment>
<feature type="domain" description="C2H2-type" evidence="12">
    <location>
        <begin position="897"/>
        <end position="924"/>
    </location>
</feature>
<comment type="caution">
    <text evidence="13">The sequence shown here is derived from an EMBL/GenBank/DDBJ whole genome shotgun (WGS) entry which is preliminary data.</text>
</comment>
<dbReference type="PANTHER" id="PTHR24379:SF121">
    <property type="entry name" value="C2H2-TYPE DOMAIN-CONTAINING PROTEIN"/>
    <property type="match status" value="1"/>
</dbReference>
<dbReference type="PROSITE" id="PS50157">
    <property type="entry name" value="ZINC_FINGER_C2H2_2"/>
    <property type="match status" value="14"/>
</dbReference>
<feature type="compositionally biased region" description="Polar residues" evidence="11">
    <location>
        <begin position="609"/>
        <end position="625"/>
    </location>
</feature>
<feature type="compositionally biased region" description="Polar residues" evidence="11">
    <location>
        <begin position="528"/>
        <end position="539"/>
    </location>
</feature>
<feature type="domain" description="C2H2-type" evidence="12">
    <location>
        <begin position="308"/>
        <end position="335"/>
    </location>
</feature>
<protein>
    <recommendedName>
        <fullName evidence="12">C2H2-type domain-containing protein</fullName>
    </recommendedName>
</protein>
<dbReference type="InterPro" id="IPR036236">
    <property type="entry name" value="Znf_C2H2_sf"/>
</dbReference>
<keyword evidence="14" id="KW-1185">Reference proteome</keyword>
<feature type="domain" description="C2H2-type" evidence="12">
    <location>
        <begin position="925"/>
        <end position="953"/>
    </location>
</feature>
<organism evidence="13 14">
    <name type="scientific">Littorina saxatilis</name>
    <dbReference type="NCBI Taxonomy" id="31220"/>
    <lineage>
        <taxon>Eukaryota</taxon>
        <taxon>Metazoa</taxon>
        <taxon>Spiralia</taxon>
        <taxon>Lophotrochozoa</taxon>
        <taxon>Mollusca</taxon>
        <taxon>Gastropoda</taxon>
        <taxon>Caenogastropoda</taxon>
        <taxon>Littorinimorpha</taxon>
        <taxon>Littorinoidea</taxon>
        <taxon>Littorinidae</taxon>
        <taxon>Littorina</taxon>
    </lineage>
</organism>
<dbReference type="FunFam" id="3.30.160.60:FF:000193">
    <property type="entry name" value="Zinc finger protein 300"/>
    <property type="match status" value="1"/>
</dbReference>
<name>A0AAN9AYY5_9CAEN</name>
<feature type="domain" description="C2H2-type" evidence="12">
    <location>
        <begin position="840"/>
        <end position="868"/>
    </location>
</feature>
<dbReference type="GO" id="GO:0008270">
    <property type="term" value="F:zinc ion binding"/>
    <property type="evidence" value="ECO:0007669"/>
    <property type="project" value="UniProtKB-KW"/>
</dbReference>
<evidence type="ECO:0000259" key="12">
    <source>
        <dbReference type="PROSITE" id="PS50157"/>
    </source>
</evidence>
<dbReference type="PANTHER" id="PTHR24379">
    <property type="entry name" value="KRAB AND ZINC FINGER DOMAIN-CONTAINING"/>
    <property type="match status" value="1"/>
</dbReference>
<feature type="domain" description="C2H2-type" evidence="12">
    <location>
        <begin position="784"/>
        <end position="811"/>
    </location>
</feature>
<evidence type="ECO:0000256" key="5">
    <source>
        <dbReference type="ARBA" id="ARBA00022771"/>
    </source>
</evidence>
<feature type="compositionally biased region" description="Basic residues" evidence="11">
    <location>
        <begin position="204"/>
        <end position="222"/>
    </location>
</feature>
<evidence type="ECO:0000256" key="1">
    <source>
        <dbReference type="ARBA" id="ARBA00004123"/>
    </source>
</evidence>
<evidence type="ECO:0000256" key="11">
    <source>
        <dbReference type="SAM" id="MobiDB-lite"/>
    </source>
</evidence>
<evidence type="ECO:0000313" key="13">
    <source>
        <dbReference type="EMBL" id="KAK7096071.1"/>
    </source>
</evidence>
<evidence type="ECO:0000256" key="2">
    <source>
        <dbReference type="ARBA" id="ARBA00006991"/>
    </source>
</evidence>
<feature type="domain" description="C2H2-type" evidence="12">
    <location>
        <begin position="425"/>
        <end position="452"/>
    </location>
</feature>
<evidence type="ECO:0000256" key="3">
    <source>
        <dbReference type="ARBA" id="ARBA00022723"/>
    </source>
</evidence>
<keyword evidence="6" id="KW-0862">Zinc</keyword>
<accession>A0AAN9AYY5</accession>
<comment type="similarity">
    <text evidence="2">Belongs to the krueppel C2H2-type zinc-finger protein family.</text>
</comment>
<reference evidence="13 14" key="1">
    <citation type="submission" date="2024-02" db="EMBL/GenBank/DDBJ databases">
        <title>Chromosome-scale genome assembly of the rough periwinkle Littorina saxatilis.</title>
        <authorList>
            <person name="De Jode A."/>
            <person name="Faria R."/>
            <person name="Formenti G."/>
            <person name="Sims Y."/>
            <person name="Smith T.P."/>
            <person name="Tracey A."/>
            <person name="Wood J.M.D."/>
            <person name="Zagrodzka Z.B."/>
            <person name="Johannesson K."/>
            <person name="Butlin R.K."/>
            <person name="Leder E.H."/>
        </authorList>
    </citation>
    <scope>NUCLEOTIDE SEQUENCE [LARGE SCALE GENOMIC DNA]</scope>
    <source>
        <strain evidence="13">Snail1</strain>
        <tissue evidence="13">Muscle</tissue>
    </source>
</reference>
<dbReference type="GO" id="GO:0005634">
    <property type="term" value="C:nucleus"/>
    <property type="evidence" value="ECO:0007669"/>
    <property type="project" value="UniProtKB-SubCell"/>
</dbReference>
<keyword evidence="9" id="KW-0539">Nucleus</keyword>
<feature type="compositionally biased region" description="Low complexity" evidence="11">
    <location>
        <begin position="675"/>
        <end position="688"/>
    </location>
</feature>
<keyword evidence="8" id="KW-0804">Transcription</keyword>
<feature type="compositionally biased region" description="Polar residues" evidence="11">
    <location>
        <begin position="638"/>
        <end position="664"/>
    </location>
</feature>
<evidence type="ECO:0000313" key="14">
    <source>
        <dbReference type="Proteomes" id="UP001374579"/>
    </source>
</evidence>
<dbReference type="FunFam" id="3.30.160.60:FF:000145">
    <property type="entry name" value="Zinc finger protein 574"/>
    <property type="match status" value="1"/>
</dbReference>
<dbReference type="PROSITE" id="PS00028">
    <property type="entry name" value="ZINC_FINGER_C2H2_1"/>
    <property type="match status" value="14"/>
</dbReference>
<evidence type="ECO:0000256" key="6">
    <source>
        <dbReference type="ARBA" id="ARBA00022833"/>
    </source>
</evidence>
<feature type="domain" description="C2H2-type" evidence="12">
    <location>
        <begin position="869"/>
        <end position="896"/>
    </location>
</feature>
<feature type="domain" description="C2H2-type" evidence="12">
    <location>
        <begin position="337"/>
        <end position="365"/>
    </location>
</feature>
<evidence type="ECO:0000256" key="7">
    <source>
        <dbReference type="ARBA" id="ARBA00023015"/>
    </source>
</evidence>
<feature type="domain" description="C2H2-type" evidence="12">
    <location>
        <begin position="511"/>
        <end position="538"/>
    </location>
</feature>
<dbReference type="FunFam" id="3.30.160.60:FF:001290">
    <property type="entry name" value="Zinc finger 45-like"/>
    <property type="match status" value="1"/>
</dbReference>
<evidence type="ECO:0000256" key="10">
    <source>
        <dbReference type="PROSITE-ProRule" id="PRU00042"/>
    </source>
</evidence>
<feature type="domain" description="C2H2-type" evidence="12">
    <location>
        <begin position="812"/>
        <end position="839"/>
    </location>
</feature>
<dbReference type="Proteomes" id="UP001374579">
    <property type="component" value="Unassembled WGS sequence"/>
</dbReference>
<keyword evidence="7" id="KW-0805">Transcription regulation</keyword>
<keyword evidence="4" id="KW-0677">Repeat</keyword>
<gene>
    <name evidence="13" type="ORF">V1264_005416</name>
</gene>
<dbReference type="SMART" id="SM00355">
    <property type="entry name" value="ZnF_C2H2"/>
    <property type="match status" value="14"/>
</dbReference>
<feature type="compositionally biased region" description="Basic and acidic residues" evidence="11">
    <location>
        <begin position="265"/>
        <end position="286"/>
    </location>
</feature>
<dbReference type="SUPFAM" id="SSF57667">
    <property type="entry name" value="beta-beta-alpha zinc fingers"/>
    <property type="match status" value="8"/>
</dbReference>
<keyword evidence="5 10" id="KW-0863">Zinc-finger</keyword>
<sequence>MEGDTTMDGEEESVSLEGDVLRVWCQIGKSKGLASHSDIATFLIQSYQSNADGEDLLGKRCIQCNALLTLLCPQCHSGLENYLHLDDAAPESSTSATVATFPSRKPQTLAAMEKESALLVSGSNLFQKETDSRMVGQSRSGTRQFKKTELKLVLPLKAVQQSLQVQEVSESEPDCLLSESQSDDSDDQSAHLEGRKCYTPKQKSCVHTKRGRKRKATRGGKRVVKTENSVTEELDQSIKVVKEEIQHDAKDADVGIAADSVHSVTEADRRQNTKNEAEENKDSKKEVKSLLEEVVKLSQSVVSGKKCFNCQMCDAEFGTSSQMKRHCITHVTDHQPHTCDKCNATFQSGYNLLRHIRNKHFPSSQPADTEQPPHQVAEEADTNEKLTNTESCTSEDDRIKTEKTTQKDTCSLVAIDESFSHTDRLSCELCGKTFASRRGLLRHGATHTNLRPFQCKECSISFTRLTHLKRHVLQKHLQSQCAHVCSLCSAPFADSYHLLRHMDSHTDSQPHSCLQCQAAFTTSRQLKNHLQSHTQSAQSKDAGGQPGDADSDVTPGGQSQVSLTVDGGLYSELDSGAGTSLSQDGNVIGSDGLDLRLAADEEADAGNVNIATSEKQASSRLSINDMTDKEGSKDPGLFSQSSTQYLQPCDSSETETVNNNSLQPVSVRKSERNKTASPSQANPQSSSSTKKHEKAEFAWMEYALILPSAHALNSSPHSMKLALKVYACTHPGCTRTFSCPSDLKRHKLNHTSERPYLCKHCGQSFKRPNAMKRHELCHLAVKPFKCEICSEAFARQSQLTRHSRTHHGQKPYVCVECGEAFREPANLTRHTRKHTGEKPYVCEWCGGSFTQAGNLKKHISAKHTGYKPHTCSHCGKGYTTTYLLAVHIRTHTGERPYVCKECGAGFRVISHLKDHMLKHTGERPKQCPLCSNSYTRSSHVKKHIRRMHPEHDPLTATQSVLSDNAAASPLVQSRASFTSTA</sequence>
<evidence type="ECO:0000256" key="9">
    <source>
        <dbReference type="ARBA" id="ARBA00023242"/>
    </source>
</evidence>
<dbReference type="InterPro" id="IPR013087">
    <property type="entry name" value="Znf_C2H2_type"/>
</dbReference>
<evidence type="ECO:0000256" key="8">
    <source>
        <dbReference type="ARBA" id="ARBA00023163"/>
    </source>
</evidence>
<feature type="region of interest" description="Disordered" evidence="11">
    <location>
        <begin position="528"/>
        <end position="560"/>
    </location>
</feature>
<evidence type="ECO:0000256" key="4">
    <source>
        <dbReference type="ARBA" id="ARBA00022737"/>
    </source>
</evidence>
<dbReference type="FunFam" id="3.30.160.60:FF:000130">
    <property type="entry name" value="Spalt-like transcription factor 4"/>
    <property type="match status" value="1"/>
</dbReference>
<feature type="domain" description="C2H2-type" evidence="12">
    <location>
        <begin position="726"/>
        <end position="755"/>
    </location>
</feature>
<feature type="region of interest" description="Disordered" evidence="11">
    <location>
        <begin position="607"/>
        <end position="692"/>
    </location>
</feature>